<evidence type="ECO:0000256" key="5">
    <source>
        <dbReference type="ARBA" id="ARBA00063784"/>
    </source>
</evidence>
<keyword evidence="11" id="KW-1185">Reference proteome</keyword>
<dbReference type="InterPro" id="IPR050781">
    <property type="entry name" value="CWC22_splicing_factor"/>
</dbReference>
<dbReference type="AlphaFoldDB" id="A0AAV7BLM8"/>
<dbReference type="InterPro" id="IPR003891">
    <property type="entry name" value="Initiation_fac_eIF4g_MI"/>
</dbReference>
<evidence type="ECO:0000256" key="2">
    <source>
        <dbReference type="ARBA" id="ARBA00006856"/>
    </source>
</evidence>
<dbReference type="Pfam" id="PF02854">
    <property type="entry name" value="MIF4G"/>
    <property type="match status" value="1"/>
</dbReference>
<dbReference type="PROSITE" id="PS51366">
    <property type="entry name" value="MI"/>
    <property type="match status" value="1"/>
</dbReference>
<evidence type="ECO:0000256" key="1">
    <source>
        <dbReference type="ARBA" id="ARBA00004604"/>
    </source>
</evidence>
<comment type="caution">
    <text evidence="10">The sequence shown here is derived from an EMBL/GenBank/DDBJ whole genome shotgun (WGS) entry which is preliminary data.</text>
</comment>
<dbReference type="PANTHER" id="PTHR18034:SF4">
    <property type="entry name" value="NUCLEOLAR MIF4G DOMAIN-CONTAINING PROTEIN 1"/>
    <property type="match status" value="1"/>
</dbReference>
<dbReference type="FunFam" id="1.25.40.180:FF:000032">
    <property type="entry name" value="Nucleolar MIF4G domain-containing protein 1"/>
    <property type="match status" value="1"/>
</dbReference>
<feature type="compositionally biased region" description="Basic and acidic residues" evidence="8">
    <location>
        <begin position="338"/>
        <end position="347"/>
    </location>
</feature>
<dbReference type="Pfam" id="PF02847">
    <property type="entry name" value="MA3"/>
    <property type="match status" value="1"/>
</dbReference>
<dbReference type="GO" id="GO:0003723">
    <property type="term" value="F:RNA binding"/>
    <property type="evidence" value="ECO:0007669"/>
    <property type="project" value="InterPro"/>
</dbReference>
<dbReference type="InterPro" id="IPR016024">
    <property type="entry name" value="ARM-type_fold"/>
</dbReference>
<name>A0AAV7BLM8_ENGPU</name>
<feature type="region of interest" description="Disordered" evidence="8">
    <location>
        <begin position="220"/>
        <end position="347"/>
    </location>
</feature>
<sequence length="853" mass="97466">MGKKRKWSSGPGQESLKSLQLSVQKFVEDAGAGSGERRGPQGQGAARKAAWNAINRKDRRKQERLTKKMKRKAFYERKPPEPQAGSKHSQTPAKKPGHGEQSSHTQKKQGPQQKGPAIEKQQGPQKKGPVIEKQQGPQKKGPVIEKQQGPQKKKNKLSSEELRKKALLEANEREDREIRRLEKSLKMNKRKNKSSLPQSFTFDGLDYILGVLEPGGAAIGLDEEEELNTADRLKKLSDNVEDEDGSDEEGEEDGSDEEKEMEENDDDVESEEVVSDEGETMEQELMDSGEEEEEEEEDDEDDNQTEEAPQDEDVDEPVTDTKTTQDIGKKYIPPHIRQSSDTESAKKREELERLWRSVKGLINRLSEPNMAYISGQLEELYMTNSRKDMNDTLSNVVLSACITAALMPDRLMMEHVLLISILHHSVGIEVGAHILETVVKQFSDQHEDDTDSKECDNLITFIGHMYNFHVIDSRVVFDILKMLVSKFTERNIELLLLLLKNVGFSLRKDDALALKELICEAQTKASTVDKTLQDQSRVRFMLEIMMALKNNDMRKIPGYDPEPVERLRKLQRSMVRNSVSGSDTRLRVSLQNILEAEKVGRWWIVGSSWSGAPMIGQSSEKALPQAMGKVSAKIMDLARKQRMNTDIRRNIFCIIMTSEDYLDAFEKLVKLGLKDHQEREIVHVLIDCCLQEKIYNPFYAFLSSKFCEYHRRFQMTFQFSMWDKFRDLESLSPTTFSNLTLFLSHLLKSKSLSLSVFKVIEFSELDKIRVSFLRQVLYKMLMDSEADDIAVIFGKISDNQKLGMLREGLKLFISHFLLKNIRAQKTPEEAQEFTQKADLAIIALQAKEGRLRL</sequence>
<dbReference type="SMART" id="SM00544">
    <property type="entry name" value="MA3"/>
    <property type="match status" value="1"/>
</dbReference>
<evidence type="ECO:0000313" key="11">
    <source>
        <dbReference type="Proteomes" id="UP000824782"/>
    </source>
</evidence>
<feature type="compositionally biased region" description="Acidic residues" evidence="8">
    <location>
        <begin position="239"/>
        <end position="318"/>
    </location>
</feature>
<reference evidence="10" key="1">
    <citation type="thesis" date="2020" institute="ProQuest LLC" country="789 East Eisenhower Parkway, Ann Arbor, MI, USA">
        <title>Comparative Genomics and Chromosome Evolution.</title>
        <authorList>
            <person name="Mudd A.B."/>
        </authorList>
    </citation>
    <scope>NUCLEOTIDE SEQUENCE</scope>
    <source>
        <strain evidence="10">237g6f4</strain>
        <tissue evidence="10">Blood</tissue>
    </source>
</reference>
<dbReference type="Proteomes" id="UP000824782">
    <property type="component" value="Unassembled WGS sequence"/>
</dbReference>
<gene>
    <name evidence="10" type="ORF">GDO81_012402</name>
</gene>
<evidence type="ECO:0000256" key="3">
    <source>
        <dbReference type="ARBA" id="ARBA00023242"/>
    </source>
</evidence>
<feature type="domain" description="MI" evidence="9">
    <location>
        <begin position="646"/>
        <end position="762"/>
    </location>
</feature>
<evidence type="ECO:0000256" key="8">
    <source>
        <dbReference type="SAM" id="MobiDB-lite"/>
    </source>
</evidence>
<evidence type="ECO:0000256" key="4">
    <source>
        <dbReference type="ARBA" id="ARBA00054269"/>
    </source>
</evidence>
<dbReference type="InterPro" id="IPR003890">
    <property type="entry name" value="MIF4G-like_typ-3"/>
</dbReference>
<feature type="compositionally biased region" description="Basic and acidic residues" evidence="8">
    <location>
        <begin position="229"/>
        <end position="238"/>
    </location>
</feature>
<dbReference type="SUPFAM" id="SSF48371">
    <property type="entry name" value="ARM repeat"/>
    <property type="match status" value="1"/>
</dbReference>
<feature type="compositionally biased region" description="Polar residues" evidence="8">
    <location>
        <begin position="10"/>
        <end position="23"/>
    </location>
</feature>
<dbReference type="EMBL" id="WNYA01000005">
    <property type="protein sequence ID" value="KAG8573426.1"/>
    <property type="molecule type" value="Genomic_DNA"/>
</dbReference>
<dbReference type="PANTHER" id="PTHR18034">
    <property type="entry name" value="CELL CYCLE CONTROL PROTEIN CWF22-RELATED"/>
    <property type="match status" value="1"/>
</dbReference>
<organism evidence="10 11">
    <name type="scientific">Engystomops pustulosus</name>
    <name type="common">Tungara frog</name>
    <name type="synonym">Physalaemus pustulosus</name>
    <dbReference type="NCBI Taxonomy" id="76066"/>
    <lineage>
        <taxon>Eukaryota</taxon>
        <taxon>Metazoa</taxon>
        <taxon>Chordata</taxon>
        <taxon>Craniata</taxon>
        <taxon>Vertebrata</taxon>
        <taxon>Euteleostomi</taxon>
        <taxon>Amphibia</taxon>
        <taxon>Batrachia</taxon>
        <taxon>Anura</taxon>
        <taxon>Neobatrachia</taxon>
        <taxon>Hyloidea</taxon>
        <taxon>Leptodactylidae</taxon>
        <taxon>Leiuperinae</taxon>
        <taxon>Engystomops</taxon>
    </lineage>
</organism>
<accession>A0AAV7BLM8</accession>
<proteinExistence type="inferred from homology"/>
<comment type="similarity">
    <text evidence="2">Belongs to the CWC22 family.</text>
</comment>
<evidence type="ECO:0000259" key="9">
    <source>
        <dbReference type="PROSITE" id="PS51366"/>
    </source>
</evidence>
<comment type="function">
    <text evidence="4">Plays a role in targeting PPP1CA to the nucleolus.</text>
</comment>
<evidence type="ECO:0000256" key="6">
    <source>
        <dbReference type="ARBA" id="ARBA00072504"/>
    </source>
</evidence>
<comment type="subcellular location">
    <subcellularLocation>
        <location evidence="1">Nucleus</location>
        <location evidence="1">Nucleolus</location>
    </subcellularLocation>
</comment>
<dbReference type="SMART" id="SM00543">
    <property type="entry name" value="MIF4G"/>
    <property type="match status" value="1"/>
</dbReference>
<comment type="subunit">
    <text evidence="5">May interact with EIF4A1, EIF4A2 and EIF4A3. Interacts with PPP1CA and PPP1CC.</text>
</comment>
<dbReference type="GO" id="GO:0042274">
    <property type="term" value="P:ribosomal small subunit biogenesis"/>
    <property type="evidence" value="ECO:0007669"/>
    <property type="project" value="TreeGrafter"/>
</dbReference>
<dbReference type="GO" id="GO:0005730">
    <property type="term" value="C:nucleolus"/>
    <property type="evidence" value="ECO:0007669"/>
    <property type="project" value="UniProtKB-SubCell"/>
</dbReference>
<keyword evidence="3" id="KW-0539">Nucleus</keyword>
<feature type="region of interest" description="Disordered" evidence="8">
    <location>
        <begin position="1"/>
        <end position="177"/>
    </location>
</feature>
<protein>
    <recommendedName>
        <fullName evidence="6">Nucleolar MIF4G domain-containing protein 1</fullName>
    </recommendedName>
    <alternativeName>
        <fullName evidence="7">SGD1 homolog</fullName>
    </alternativeName>
</protein>
<evidence type="ECO:0000313" key="10">
    <source>
        <dbReference type="EMBL" id="KAG8573426.1"/>
    </source>
</evidence>
<evidence type="ECO:0000256" key="7">
    <source>
        <dbReference type="ARBA" id="ARBA00075714"/>
    </source>
</evidence>
<feature type="compositionally biased region" description="Basic and acidic residues" evidence="8">
    <location>
        <begin position="157"/>
        <end position="177"/>
    </location>
</feature>
<dbReference type="Gene3D" id="1.25.40.180">
    <property type="match status" value="1"/>
</dbReference>
<feature type="region of interest" description="Disordered" evidence="8">
    <location>
        <begin position="182"/>
        <end position="201"/>
    </location>
</feature>